<evidence type="ECO:0000256" key="2">
    <source>
        <dbReference type="SAM" id="SignalP"/>
    </source>
</evidence>
<feature type="chain" id="PRO_5032303007" evidence="2">
    <location>
        <begin position="23"/>
        <end position="193"/>
    </location>
</feature>
<proteinExistence type="predicted"/>
<evidence type="ECO:0000313" key="3">
    <source>
        <dbReference type="EMBL" id="MBB4038264.1"/>
    </source>
</evidence>
<dbReference type="AlphaFoldDB" id="A0A840CXH8"/>
<organism evidence="3 4">
    <name type="scientific">Dysgonomonas hofstadii</name>
    <dbReference type="NCBI Taxonomy" id="637886"/>
    <lineage>
        <taxon>Bacteria</taxon>
        <taxon>Pseudomonadati</taxon>
        <taxon>Bacteroidota</taxon>
        <taxon>Bacteroidia</taxon>
        <taxon>Bacteroidales</taxon>
        <taxon>Dysgonomonadaceae</taxon>
        <taxon>Dysgonomonas</taxon>
    </lineage>
</organism>
<dbReference type="EMBL" id="JACIEP010000027">
    <property type="protein sequence ID" value="MBB4038264.1"/>
    <property type="molecule type" value="Genomic_DNA"/>
</dbReference>
<accession>A0A840CXH8</accession>
<dbReference type="Proteomes" id="UP000555103">
    <property type="component" value="Unassembled WGS sequence"/>
</dbReference>
<sequence>MKKVIITFSLFFALGLTNFVSAQNINININVNLDKQPSWGPTGYDYAGYYYIPDINVYYDIANSLFYYLSGSKWISNQYLPDKYRKYDLYSLYKVVINDSQPWQNNKTHKKSYSQYKGDRTQEVIRNSNNSKYNDSKNNNKVWVNTNNNSNTNSAKQQGSTSKNNNKNQDRNSSDKNNNKDNSRNNQTGNNRK</sequence>
<keyword evidence="4" id="KW-1185">Reference proteome</keyword>
<gene>
    <name evidence="3" type="ORF">GGR21_004196</name>
</gene>
<comment type="caution">
    <text evidence="3">The sequence shown here is derived from an EMBL/GenBank/DDBJ whole genome shotgun (WGS) entry which is preliminary data.</text>
</comment>
<reference evidence="3 4" key="1">
    <citation type="submission" date="2020-08" db="EMBL/GenBank/DDBJ databases">
        <title>Genomic Encyclopedia of Type Strains, Phase IV (KMG-IV): sequencing the most valuable type-strain genomes for metagenomic binning, comparative biology and taxonomic classification.</title>
        <authorList>
            <person name="Goeker M."/>
        </authorList>
    </citation>
    <scope>NUCLEOTIDE SEQUENCE [LARGE SCALE GENOMIC DNA]</scope>
    <source>
        <strain evidence="3 4">DSM 104969</strain>
    </source>
</reference>
<feature type="compositionally biased region" description="Basic and acidic residues" evidence="1">
    <location>
        <begin position="168"/>
        <end position="183"/>
    </location>
</feature>
<feature type="signal peptide" evidence="2">
    <location>
        <begin position="1"/>
        <end position="22"/>
    </location>
</feature>
<feature type="region of interest" description="Disordered" evidence="1">
    <location>
        <begin position="104"/>
        <end position="193"/>
    </location>
</feature>
<name>A0A840CXH8_9BACT</name>
<dbReference type="RefSeq" id="WP_183309055.1">
    <property type="nucleotide sequence ID" value="NZ_JACIEP010000027.1"/>
</dbReference>
<evidence type="ECO:0000313" key="4">
    <source>
        <dbReference type="Proteomes" id="UP000555103"/>
    </source>
</evidence>
<protein>
    <submittedName>
        <fullName evidence="3">Uncharacterized protein</fullName>
    </submittedName>
</protein>
<feature type="compositionally biased region" description="Low complexity" evidence="1">
    <location>
        <begin position="127"/>
        <end position="153"/>
    </location>
</feature>
<keyword evidence="2" id="KW-0732">Signal</keyword>
<evidence type="ECO:0000256" key="1">
    <source>
        <dbReference type="SAM" id="MobiDB-lite"/>
    </source>
</evidence>